<dbReference type="Proteomes" id="UP001497602">
    <property type="component" value="Unassembled WGS sequence"/>
</dbReference>
<dbReference type="EMBL" id="CAXJRC010000043">
    <property type="protein sequence ID" value="CAL2108099.1"/>
    <property type="molecule type" value="Genomic_DNA"/>
</dbReference>
<gene>
    <name evidence="1" type="ORF">T190115A13A_60094</name>
</gene>
<accession>A0ABM9PQS5</accession>
<comment type="caution">
    <text evidence="1">The sequence shown here is derived from an EMBL/GenBank/DDBJ whole genome shotgun (WGS) entry which is preliminary data.</text>
</comment>
<name>A0ABM9PQS5_9FLAO</name>
<proteinExistence type="predicted"/>
<evidence type="ECO:0000313" key="1">
    <source>
        <dbReference type="EMBL" id="CAL2108099.1"/>
    </source>
</evidence>
<keyword evidence="2" id="KW-1185">Reference proteome</keyword>
<dbReference type="RefSeq" id="WP_348739664.1">
    <property type="nucleotide sequence ID" value="NZ_CAXJRC010000043.1"/>
</dbReference>
<protein>
    <submittedName>
        <fullName evidence="1">Uncharacterized protein</fullName>
    </submittedName>
</protein>
<reference evidence="1 2" key="1">
    <citation type="submission" date="2024-05" db="EMBL/GenBank/DDBJ databases">
        <authorList>
            <person name="Duchaud E."/>
        </authorList>
    </citation>
    <scope>NUCLEOTIDE SEQUENCE [LARGE SCALE GENOMIC DNA]</scope>
    <source>
        <strain evidence="1">Ena-SAMPLE-TAB-13-05-2024-13:56:06:370-140305</strain>
    </source>
</reference>
<evidence type="ECO:0000313" key="2">
    <source>
        <dbReference type="Proteomes" id="UP001497602"/>
    </source>
</evidence>
<organism evidence="1 2">
    <name type="scientific">Tenacibaculum vairaonense</name>
    <dbReference type="NCBI Taxonomy" id="3137860"/>
    <lineage>
        <taxon>Bacteria</taxon>
        <taxon>Pseudomonadati</taxon>
        <taxon>Bacteroidota</taxon>
        <taxon>Flavobacteriia</taxon>
        <taxon>Flavobacteriales</taxon>
        <taxon>Flavobacteriaceae</taxon>
        <taxon>Tenacibaculum</taxon>
    </lineage>
</organism>
<sequence length="84" mass="9349">MLRDENYFSGSYAAIARSNSKPMNLFFKSNGKVSVNEKALLAYRELAKRIVNGTGGASTRQASKKAVEVQTERIKMIDDFLNSN</sequence>